<name>A0ABP3XE37_9SPHN</name>
<dbReference type="Pfam" id="PF07589">
    <property type="entry name" value="PEP-CTERM"/>
    <property type="match status" value="1"/>
</dbReference>
<feature type="domain" description="Ice-binding protein C-terminal" evidence="2">
    <location>
        <begin position="194"/>
        <end position="219"/>
    </location>
</feature>
<sequence length="229" mass="23919">MKGAPGVGDKDMKKPLAAMALLLASALPVAAQAAVTISFDDKVTISSSNDFKSQLNALGLTKYSADDVSLVLTENSIITFYLLGSESGFNDSFATISTPNLIKGENTPFQNNFGAPISIGSGAFNAGSLAGRLNFSSVGGKSATVGDDGFGIFLTKMQKSGSSVSTFYFGYDDQIQGADNDYDDLIIKAVVTSAVPEPATWAMFLIGFAAVGGAMRARRRKQTLSVSYS</sequence>
<comment type="caution">
    <text evidence="3">The sequence shown here is derived from an EMBL/GenBank/DDBJ whole genome shotgun (WGS) entry which is preliminary data.</text>
</comment>
<evidence type="ECO:0000259" key="2">
    <source>
        <dbReference type="Pfam" id="PF07589"/>
    </source>
</evidence>
<dbReference type="NCBIfam" id="NF035944">
    <property type="entry name" value="PEPxxWA-CTERM"/>
    <property type="match status" value="1"/>
</dbReference>
<gene>
    <name evidence="3" type="ORF">GCM10009115_12520</name>
</gene>
<accession>A0ABP3XE37</accession>
<dbReference type="InterPro" id="IPR013424">
    <property type="entry name" value="Ice-binding_C"/>
</dbReference>
<evidence type="ECO:0000256" key="1">
    <source>
        <dbReference type="SAM" id="SignalP"/>
    </source>
</evidence>
<proteinExistence type="predicted"/>
<reference evidence="4" key="1">
    <citation type="journal article" date="2019" name="Int. J. Syst. Evol. Microbiol.">
        <title>The Global Catalogue of Microorganisms (GCM) 10K type strain sequencing project: providing services to taxonomists for standard genome sequencing and annotation.</title>
        <authorList>
            <consortium name="The Broad Institute Genomics Platform"/>
            <consortium name="The Broad Institute Genome Sequencing Center for Infectious Disease"/>
            <person name="Wu L."/>
            <person name="Ma J."/>
        </authorList>
    </citation>
    <scope>NUCLEOTIDE SEQUENCE [LARGE SCALE GENOMIC DNA]</scope>
    <source>
        <strain evidence="4">JCM 15910</strain>
    </source>
</reference>
<evidence type="ECO:0000313" key="4">
    <source>
        <dbReference type="Proteomes" id="UP001500738"/>
    </source>
</evidence>
<dbReference type="Proteomes" id="UP001500738">
    <property type="component" value="Unassembled WGS sequence"/>
</dbReference>
<feature type="chain" id="PRO_5045474373" description="Ice-binding protein C-terminal domain-containing protein" evidence="1">
    <location>
        <begin position="34"/>
        <end position="229"/>
    </location>
</feature>
<keyword evidence="4" id="KW-1185">Reference proteome</keyword>
<dbReference type="NCBIfam" id="TIGR02595">
    <property type="entry name" value="PEP_CTERM"/>
    <property type="match status" value="1"/>
</dbReference>
<organism evidence="3 4">
    <name type="scientific">Sphingopyxis soli</name>
    <dbReference type="NCBI Taxonomy" id="592051"/>
    <lineage>
        <taxon>Bacteria</taxon>
        <taxon>Pseudomonadati</taxon>
        <taxon>Pseudomonadota</taxon>
        <taxon>Alphaproteobacteria</taxon>
        <taxon>Sphingomonadales</taxon>
        <taxon>Sphingomonadaceae</taxon>
        <taxon>Sphingopyxis</taxon>
    </lineage>
</organism>
<keyword evidence="1" id="KW-0732">Signal</keyword>
<evidence type="ECO:0000313" key="3">
    <source>
        <dbReference type="EMBL" id="GAA0863126.1"/>
    </source>
</evidence>
<protein>
    <recommendedName>
        <fullName evidence="2">Ice-binding protein C-terminal domain-containing protein</fullName>
    </recommendedName>
</protein>
<feature type="signal peptide" evidence="1">
    <location>
        <begin position="1"/>
        <end position="33"/>
    </location>
</feature>
<dbReference type="EMBL" id="BAAAFE010000005">
    <property type="protein sequence ID" value="GAA0863126.1"/>
    <property type="molecule type" value="Genomic_DNA"/>
</dbReference>